<gene>
    <name evidence="2" type="ORF">KIH39_08740</name>
</gene>
<evidence type="ECO:0000313" key="2">
    <source>
        <dbReference type="EMBL" id="QVL33976.1"/>
    </source>
</evidence>
<keyword evidence="3" id="KW-1185">Reference proteome</keyword>
<organism evidence="2 3">
    <name type="scientific">Telmatocola sphagniphila</name>
    <dbReference type="NCBI Taxonomy" id="1123043"/>
    <lineage>
        <taxon>Bacteria</taxon>
        <taxon>Pseudomonadati</taxon>
        <taxon>Planctomycetota</taxon>
        <taxon>Planctomycetia</taxon>
        <taxon>Gemmatales</taxon>
        <taxon>Gemmataceae</taxon>
    </lineage>
</organism>
<evidence type="ECO:0000256" key="1">
    <source>
        <dbReference type="SAM" id="SignalP"/>
    </source>
</evidence>
<accession>A0A8E6B908</accession>
<proteinExistence type="predicted"/>
<dbReference type="Gene3D" id="2.60.40.10">
    <property type="entry name" value="Immunoglobulins"/>
    <property type="match status" value="1"/>
</dbReference>
<feature type="signal peptide" evidence="1">
    <location>
        <begin position="1"/>
        <end position="18"/>
    </location>
</feature>
<protein>
    <recommendedName>
        <fullName evidence="4">Lipoprotein</fullName>
    </recommendedName>
</protein>
<evidence type="ECO:0000313" key="3">
    <source>
        <dbReference type="Proteomes" id="UP000676194"/>
    </source>
</evidence>
<feature type="chain" id="PRO_5034668203" description="Lipoprotein" evidence="1">
    <location>
        <begin position="19"/>
        <end position="249"/>
    </location>
</feature>
<sequence>MKRFFVISLLLPMFAVNFGCDKSGTPGGPGATDSKSKTPAYGQADNTFNLTASAISLKQGDASAGTIGIKRGTDFDQSVTLAFEDLPKGVVLEPTAPVILSKGTDAKFTLKAGDDASLGDFTIKVIGHPSKGGDATEQFKLTVSKKDTFTLSVPFWTTALKQGETKIVTISISRDKAFDQDVSLKFDGLPKGISVEPTSAVIKNGEADTKISFKAKEDAGLGDFAVQITAHPTKGADASHEFKFTVAKK</sequence>
<reference evidence="2" key="1">
    <citation type="submission" date="2021-05" db="EMBL/GenBank/DDBJ databases">
        <title>Complete genome sequence of the cellulolytic planctomycete Telmatocola sphagniphila SP2T and characterization of the first cellulase from planctomycetes.</title>
        <authorList>
            <person name="Rakitin A.L."/>
            <person name="Beletsky A.V."/>
            <person name="Naumoff D.G."/>
            <person name="Kulichevskaya I.S."/>
            <person name="Mardanov A.V."/>
            <person name="Ravin N.V."/>
            <person name="Dedysh S.N."/>
        </authorList>
    </citation>
    <scope>NUCLEOTIDE SEQUENCE</scope>
    <source>
        <strain evidence="2">SP2T</strain>
    </source>
</reference>
<keyword evidence="1" id="KW-0732">Signal</keyword>
<dbReference type="AlphaFoldDB" id="A0A8E6B908"/>
<evidence type="ECO:0008006" key="4">
    <source>
        <dbReference type="Google" id="ProtNLM"/>
    </source>
</evidence>
<dbReference type="EMBL" id="CP074694">
    <property type="protein sequence ID" value="QVL33976.1"/>
    <property type="molecule type" value="Genomic_DNA"/>
</dbReference>
<dbReference type="InterPro" id="IPR013783">
    <property type="entry name" value="Ig-like_fold"/>
</dbReference>
<dbReference type="Proteomes" id="UP000676194">
    <property type="component" value="Chromosome"/>
</dbReference>
<dbReference type="KEGG" id="tsph:KIH39_08740"/>
<name>A0A8E6B908_9BACT</name>
<dbReference type="RefSeq" id="WP_213498952.1">
    <property type="nucleotide sequence ID" value="NZ_CP074694.1"/>
</dbReference>